<reference evidence="9" key="1">
    <citation type="journal article" date="2021" name="PeerJ">
        <title>Extensive microbial diversity within the chicken gut microbiome revealed by metagenomics and culture.</title>
        <authorList>
            <person name="Gilroy R."/>
            <person name="Ravi A."/>
            <person name="Getino M."/>
            <person name="Pursley I."/>
            <person name="Horton D.L."/>
            <person name="Alikhan N.F."/>
            <person name="Baker D."/>
            <person name="Gharbi K."/>
            <person name="Hall N."/>
            <person name="Watson M."/>
            <person name="Adriaenssens E.M."/>
            <person name="Foster-Nyarko E."/>
            <person name="Jarju S."/>
            <person name="Secka A."/>
            <person name="Antonio M."/>
            <person name="Oren A."/>
            <person name="Chaudhuri R.R."/>
            <person name="La Ragione R."/>
            <person name="Hildebrand F."/>
            <person name="Pallen M.J."/>
        </authorList>
    </citation>
    <scope>NUCLEOTIDE SEQUENCE</scope>
    <source>
        <strain evidence="9">ChiBcec15-1070</strain>
    </source>
</reference>
<accession>A0A9D1TY62</accession>
<dbReference type="Pfam" id="PF02472">
    <property type="entry name" value="ExbD"/>
    <property type="match status" value="1"/>
</dbReference>
<evidence type="ECO:0000256" key="1">
    <source>
        <dbReference type="ARBA" id="ARBA00004162"/>
    </source>
</evidence>
<keyword evidence="5 8" id="KW-1133">Transmembrane helix</keyword>
<name>A0A9D1TY62_9BACT</name>
<feature type="transmembrane region" description="Helical" evidence="8">
    <location>
        <begin position="21"/>
        <end position="41"/>
    </location>
</feature>
<dbReference type="AlphaFoldDB" id="A0A9D1TY62"/>
<evidence type="ECO:0000256" key="7">
    <source>
        <dbReference type="RuleBase" id="RU003879"/>
    </source>
</evidence>
<comment type="caution">
    <text evidence="9">The sequence shown here is derived from an EMBL/GenBank/DDBJ whole genome shotgun (WGS) entry which is preliminary data.</text>
</comment>
<dbReference type="PANTHER" id="PTHR30558:SF7">
    <property type="entry name" value="TOL-PAL SYSTEM PROTEIN TOLR"/>
    <property type="match status" value="1"/>
</dbReference>
<keyword evidence="7" id="KW-0813">Transport</keyword>
<dbReference type="GO" id="GO:0022857">
    <property type="term" value="F:transmembrane transporter activity"/>
    <property type="evidence" value="ECO:0007669"/>
    <property type="project" value="InterPro"/>
</dbReference>
<evidence type="ECO:0000256" key="2">
    <source>
        <dbReference type="ARBA" id="ARBA00005811"/>
    </source>
</evidence>
<dbReference type="InterPro" id="IPR003400">
    <property type="entry name" value="ExbD"/>
</dbReference>
<gene>
    <name evidence="9" type="ORF">H9888_04550</name>
</gene>
<comment type="similarity">
    <text evidence="2 7">Belongs to the ExbD/TolR family.</text>
</comment>
<keyword evidence="7" id="KW-0653">Protein transport</keyword>
<evidence type="ECO:0000256" key="5">
    <source>
        <dbReference type="ARBA" id="ARBA00022989"/>
    </source>
</evidence>
<dbReference type="GO" id="GO:0005886">
    <property type="term" value="C:plasma membrane"/>
    <property type="evidence" value="ECO:0007669"/>
    <property type="project" value="UniProtKB-SubCell"/>
</dbReference>
<evidence type="ECO:0000313" key="9">
    <source>
        <dbReference type="EMBL" id="HIW10757.1"/>
    </source>
</evidence>
<dbReference type="EMBL" id="DXHL01000021">
    <property type="protein sequence ID" value="HIW10757.1"/>
    <property type="molecule type" value="Genomic_DNA"/>
</dbReference>
<keyword evidence="6 8" id="KW-0472">Membrane</keyword>
<evidence type="ECO:0000256" key="4">
    <source>
        <dbReference type="ARBA" id="ARBA00022692"/>
    </source>
</evidence>
<sequence length="130" mass="14342">MAIKRGSKIDMGGSSASQTDLIFLLLLFLMISTTLINPNALKLLLPKSSNTNKEKPYTTVSITADLQYFVETEQVPFSELSARLQSKLNGVEDPTVSLHCDRTVPVDEVVKVMNIARDNKYKLVLATAPE</sequence>
<dbReference type="Gene3D" id="3.30.420.270">
    <property type="match status" value="1"/>
</dbReference>
<keyword evidence="4 7" id="KW-0812">Transmembrane</keyword>
<evidence type="ECO:0000313" key="10">
    <source>
        <dbReference type="Proteomes" id="UP000823926"/>
    </source>
</evidence>
<proteinExistence type="inferred from homology"/>
<evidence type="ECO:0000256" key="6">
    <source>
        <dbReference type="ARBA" id="ARBA00023136"/>
    </source>
</evidence>
<dbReference type="Proteomes" id="UP000823926">
    <property type="component" value="Unassembled WGS sequence"/>
</dbReference>
<evidence type="ECO:0000256" key="8">
    <source>
        <dbReference type="SAM" id="Phobius"/>
    </source>
</evidence>
<evidence type="ECO:0000256" key="3">
    <source>
        <dbReference type="ARBA" id="ARBA00022475"/>
    </source>
</evidence>
<reference evidence="9" key="2">
    <citation type="submission" date="2021-04" db="EMBL/GenBank/DDBJ databases">
        <authorList>
            <person name="Gilroy R."/>
        </authorList>
    </citation>
    <scope>NUCLEOTIDE SEQUENCE</scope>
    <source>
        <strain evidence="9">ChiBcec15-1070</strain>
    </source>
</reference>
<dbReference type="GO" id="GO:0015031">
    <property type="term" value="P:protein transport"/>
    <property type="evidence" value="ECO:0007669"/>
    <property type="project" value="UniProtKB-KW"/>
</dbReference>
<keyword evidence="3" id="KW-1003">Cell membrane</keyword>
<dbReference type="PANTHER" id="PTHR30558">
    <property type="entry name" value="EXBD MEMBRANE COMPONENT OF PMF-DRIVEN MACROMOLECULE IMPORT SYSTEM"/>
    <property type="match status" value="1"/>
</dbReference>
<comment type="subcellular location">
    <subcellularLocation>
        <location evidence="1">Cell membrane</location>
        <topology evidence="1">Single-pass membrane protein</topology>
    </subcellularLocation>
    <subcellularLocation>
        <location evidence="7">Cell membrane</location>
        <topology evidence="7">Single-pass type II membrane protein</topology>
    </subcellularLocation>
</comment>
<protein>
    <submittedName>
        <fullName evidence="9">Biopolymer transporter ExbD</fullName>
    </submittedName>
</protein>
<organism evidence="9 10">
    <name type="scientific">Candidatus Rikenella faecigallinarum</name>
    <dbReference type="NCBI Taxonomy" id="2838745"/>
    <lineage>
        <taxon>Bacteria</taxon>
        <taxon>Pseudomonadati</taxon>
        <taxon>Bacteroidota</taxon>
        <taxon>Bacteroidia</taxon>
        <taxon>Bacteroidales</taxon>
        <taxon>Rikenellaceae</taxon>
        <taxon>Rikenella</taxon>
    </lineage>
</organism>